<dbReference type="WBParaSite" id="maker-uti_cns_0047520-snap-gene-0.2-mRNA-1">
    <property type="protein sequence ID" value="maker-uti_cns_0047520-snap-gene-0.2-mRNA-1"/>
    <property type="gene ID" value="maker-uti_cns_0047520-snap-gene-0.2"/>
</dbReference>
<feature type="region of interest" description="Disordered" evidence="1">
    <location>
        <begin position="142"/>
        <end position="161"/>
    </location>
</feature>
<evidence type="ECO:0000313" key="2">
    <source>
        <dbReference type="Proteomes" id="UP000095280"/>
    </source>
</evidence>
<protein>
    <submittedName>
        <fullName evidence="3">PRP21_like_P domain-containing protein</fullName>
    </submittedName>
</protein>
<evidence type="ECO:0000256" key="1">
    <source>
        <dbReference type="SAM" id="MobiDB-lite"/>
    </source>
</evidence>
<dbReference type="Proteomes" id="UP000095280">
    <property type="component" value="Unplaced"/>
</dbReference>
<accession>A0A1I8JGI8</accession>
<keyword evidence="2" id="KW-1185">Reference proteome</keyword>
<dbReference type="AlphaFoldDB" id="A0A1I8JGI8"/>
<feature type="region of interest" description="Disordered" evidence="1">
    <location>
        <begin position="89"/>
        <end position="115"/>
    </location>
</feature>
<feature type="compositionally biased region" description="Low complexity" evidence="1">
    <location>
        <begin position="38"/>
        <end position="50"/>
    </location>
</feature>
<name>A0A1I8JGI8_9PLAT</name>
<feature type="region of interest" description="Disordered" evidence="1">
    <location>
        <begin position="1"/>
        <end position="65"/>
    </location>
</feature>
<reference evidence="3" key="1">
    <citation type="submission" date="2016-11" db="UniProtKB">
        <authorList>
            <consortium name="WormBaseParasite"/>
        </authorList>
    </citation>
    <scope>IDENTIFICATION</scope>
</reference>
<proteinExistence type="predicted"/>
<organism evidence="2 3">
    <name type="scientific">Macrostomum lignano</name>
    <dbReference type="NCBI Taxonomy" id="282301"/>
    <lineage>
        <taxon>Eukaryota</taxon>
        <taxon>Metazoa</taxon>
        <taxon>Spiralia</taxon>
        <taxon>Lophotrochozoa</taxon>
        <taxon>Platyhelminthes</taxon>
        <taxon>Rhabditophora</taxon>
        <taxon>Macrostomorpha</taxon>
        <taxon>Macrostomida</taxon>
        <taxon>Macrostomidae</taxon>
        <taxon>Macrostomum</taxon>
    </lineage>
</organism>
<sequence length="250" mass="28070">QQLGGRSSSTMSRNRQQQQRQEAPDPFEAIRATIRANQQARVNQQHQQQQGTGGGGDAPEPTDWKGMQLKKSKLSHNAKFQRIRDKMLQQPAASAAVTEGGAESEQDQDQQQSDLIREERVDSAARVKELKQIQQQFNRQTLSNGNSASHAEQQPHQQSELVSRAGMETRLFGVKATSSMVFLSEMDFLVTIGLKSPAPNQQRLSALLPLPSRWSQLSSSATRQFRMSFKPWLLNTLRICLVQASCRDSW</sequence>
<feature type="compositionally biased region" description="Polar residues" evidence="1">
    <location>
        <begin position="1"/>
        <end position="21"/>
    </location>
</feature>
<evidence type="ECO:0000313" key="3">
    <source>
        <dbReference type="WBParaSite" id="maker-uti_cns_0047520-snap-gene-0.2-mRNA-1"/>
    </source>
</evidence>